<keyword evidence="2" id="KW-1185">Reference proteome</keyword>
<protein>
    <submittedName>
        <fullName evidence="1">Uncharacterized protein</fullName>
    </submittedName>
</protein>
<sequence length="78" mass="8814">MTSEQVDFTLAIHSENVEEEEGKKERREAIRVTEGIFRNTVAALLNMQEMRSGSSTYSHYSLPPLSLPDADIIQSFPN</sequence>
<proteinExistence type="predicted"/>
<reference evidence="2" key="1">
    <citation type="journal article" date="2023" name="G3 (Bethesda)">
        <title>Genome assembly and association tests identify interacting loci associated with vigor, precocity, and sex in interspecific pistachio rootstocks.</title>
        <authorList>
            <person name="Palmer W."/>
            <person name="Jacygrad E."/>
            <person name="Sagayaradj S."/>
            <person name="Cavanaugh K."/>
            <person name="Han R."/>
            <person name="Bertier L."/>
            <person name="Beede B."/>
            <person name="Kafkas S."/>
            <person name="Golino D."/>
            <person name="Preece J."/>
            <person name="Michelmore R."/>
        </authorList>
    </citation>
    <scope>NUCLEOTIDE SEQUENCE [LARGE SCALE GENOMIC DNA]</scope>
</reference>
<accession>A0ACC1C6G8</accession>
<evidence type="ECO:0000313" key="2">
    <source>
        <dbReference type="Proteomes" id="UP001164250"/>
    </source>
</evidence>
<comment type="caution">
    <text evidence="1">The sequence shown here is derived from an EMBL/GenBank/DDBJ whole genome shotgun (WGS) entry which is preliminary data.</text>
</comment>
<evidence type="ECO:0000313" key="1">
    <source>
        <dbReference type="EMBL" id="KAJ0111217.1"/>
    </source>
</evidence>
<gene>
    <name evidence="1" type="ORF">Patl1_00193</name>
</gene>
<organism evidence="1 2">
    <name type="scientific">Pistacia atlantica</name>
    <dbReference type="NCBI Taxonomy" id="434234"/>
    <lineage>
        <taxon>Eukaryota</taxon>
        <taxon>Viridiplantae</taxon>
        <taxon>Streptophyta</taxon>
        <taxon>Embryophyta</taxon>
        <taxon>Tracheophyta</taxon>
        <taxon>Spermatophyta</taxon>
        <taxon>Magnoliopsida</taxon>
        <taxon>eudicotyledons</taxon>
        <taxon>Gunneridae</taxon>
        <taxon>Pentapetalae</taxon>
        <taxon>rosids</taxon>
        <taxon>malvids</taxon>
        <taxon>Sapindales</taxon>
        <taxon>Anacardiaceae</taxon>
        <taxon>Pistacia</taxon>
    </lineage>
</organism>
<name>A0ACC1C6G8_9ROSI</name>
<dbReference type="Proteomes" id="UP001164250">
    <property type="component" value="Chromosome 1"/>
</dbReference>
<dbReference type="EMBL" id="CM047897">
    <property type="protein sequence ID" value="KAJ0111217.1"/>
    <property type="molecule type" value="Genomic_DNA"/>
</dbReference>